<dbReference type="EMBL" id="SKBQ01000019">
    <property type="protein sequence ID" value="TPX16073.1"/>
    <property type="molecule type" value="Genomic_DNA"/>
</dbReference>
<proteinExistence type="predicted"/>
<organism evidence="4 5">
    <name type="scientific">Thyridium curvatum</name>
    <dbReference type="NCBI Taxonomy" id="1093900"/>
    <lineage>
        <taxon>Eukaryota</taxon>
        <taxon>Fungi</taxon>
        <taxon>Dikarya</taxon>
        <taxon>Ascomycota</taxon>
        <taxon>Pezizomycotina</taxon>
        <taxon>Sordariomycetes</taxon>
        <taxon>Sordariomycetidae</taxon>
        <taxon>Thyridiales</taxon>
        <taxon>Thyridiaceae</taxon>
        <taxon>Thyridium</taxon>
    </lineage>
</organism>
<dbReference type="InParanoid" id="A0A507B8R2"/>
<feature type="region of interest" description="Disordered" evidence="2">
    <location>
        <begin position="71"/>
        <end position="117"/>
    </location>
</feature>
<dbReference type="SMART" id="SM00066">
    <property type="entry name" value="GAL4"/>
    <property type="match status" value="1"/>
</dbReference>
<evidence type="ECO:0000259" key="3">
    <source>
        <dbReference type="PROSITE" id="PS50048"/>
    </source>
</evidence>
<dbReference type="Pfam" id="PF11951">
    <property type="entry name" value="Fungal_trans_2"/>
    <property type="match status" value="2"/>
</dbReference>
<accession>A0A507B8R2</accession>
<dbReference type="CDD" id="cd00067">
    <property type="entry name" value="GAL4"/>
    <property type="match status" value="1"/>
</dbReference>
<gene>
    <name evidence="4" type="ORF">E0L32_004068</name>
</gene>
<dbReference type="InterPro" id="IPR021858">
    <property type="entry name" value="Fun_TF"/>
</dbReference>
<dbReference type="InterPro" id="IPR027443">
    <property type="entry name" value="IPNS-like_sf"/>
</dbReference>
<dbReference type="PANTHER" id="PTHR30613:SF1">
    <property type="entry name" value="DUF1479 DOMAIN PROTEIN (AFU_ORTHOLOGUE AFUA_5G09280)"/>
    <property type="match status" value="1"/>
</dbReference>
<dbReference type="AlphaFoldDB" id="A0A507B8R2"/>
<dbReference type="GO" id="GO:0008270">
    <property type="term" value="F:zinc ion binding"/>
    <property type="evidence" value="ECO:0007669"/>
    <property type="project" value="InterPro"/>
</dbReference>
<keyword evidence="1" id="KW-0539">Nucleus</keyword>
<dbReference type="InterPro" id="IPR001138">
    <property type="entry name" value="Zn2Cys6_DnaBD"/>
</dbReference>
<reference evidence="4 5" key="1">
    <citation type="submission" date="2019-06" db="EMBL/GenBank/DDBJ databases">
        <title>Draft genome sequence of the filamentous fungus Phialemoniopsis curvata isolated from diesel fuel.</title>
        <authorList>
            <person name="Varaljay V.A."/>
            <person name="Lyon W.J."/>
            <person name="Crouch A.L."/>
            <person name="Drake C.E."/>
            <person name="Hollomon J.M."/>
            <person name="Nadeau L.J."/>
            <person name="Nunn H.S."/>
            <person name="Stevenson B.S."/>
            <person name="Bojanowski C.L."/>
            <person name="Crookes-Goodson W.J."/>
        </authorList>
    </citation>
    <scope>NUCLEOTIDE SEQUENCE [LARGE SCALE GENOMIC DNA]</scope>
    <source>
        <strain evidence="4 5">D216</strain>
    </source>
</reference>
<dbReference type="SUPFAM" id="SSF51197">
    <property type="entry name" value="Clavaminate synthase-like"/>
    <property type="match status" value="1"/>
</dbReference>
<dbReference type="Gene3D" id="4.10.240.10">
    <property type="entry name" value="Zn(2)-C6 fungal-type DNA-binding domain"/>
    <property type="match status" value="1"/>
</dbReference>
<dbReference type="Pfam" id="PF07350">
    <property type="entry name" value="Gig2-like"/>
    <property type="match status" value="1"/>
</dbReference>
<dbReference type="Gene3D" id="2.60.120.330">
    <property type="entry name" value="B-lactam Antibiotic, Isopenicillin N Synthase, Chain"/>
    <property type="match status" value="1"/>
</dbReference>
<dbReference type="PROSITE" id="PS00463">
    <property type="entry name" value="ZN2_CY6_FUNGAL_1"/>
    <property type="match status" value="1"/>
</dbReference>
<dbReference type="OrthoDB" id="4540492at2759"/>
<feature type="compositionally biased region" description="Polar residues" evidence="2">
    <location>
        <begin position="108"/>
        <end position="117"/>
    </location>
</feature>
<dbReference type="SUPFAM" id="SSF57701">
    <property type="entry name" value="Zn2/Cys6 DNA-binding domain"/>
    <property type="match status" value="1"/>
</dbReference>
<dbReference type="InterPro" id="IPR036864">
    <property type="entry name" value="Zn2-C6_fun-type_DNA-bd_sf"/>
</dbReference>
<dbReference type="InterPro" id="IPR010856">
    <property type="entry name" value="Gig2-like"/>
</dbReference>
<dbReference type="GeneID" id="41971515"/>
<evidence type="ECO:0000313" key="4">
    <source>
        <dbReference type="EMBL" id="TPX16073.1"/>
    </source>
</evidence>
<dbReference type="PANTHER" id="PTHR30613">
    <property type="entry name" value="UNCHARACTERIZED PROTEIN YBIU-RELATED"/>
    <property type="match status" value="1"/>
</dbReference>
<feature type="region of interest" description="Disordered" evidence="2">
    <location>
        <begin position="1"/>
        <end position="21"/>
    </location>
</feature>
<evidence type="ECO:0000256" key="1">
    <source>
        <dbReference type="ARBA" id="ARBA00023242"/>
    </source>
</evidence>
<sequence length="1043" mass="117200">MDSSDQEASPPGLDTGFLRNPWRTRDLRSRRGCWTCRDKKVKCDEARPRCDRCTRLERVCDYGERPRKPYVRRKRAAAGPPAPTSNAQLRDTEPSSAPPPANGELTRPNVTTPGSLSSEVLLSYGSTPALEPPASSASIATSVTPACALILSPSDTEAIHHFRHTISVEVDPRAVDFSGPALIWERARSSSLVLHMVCALGGQRRSYEECAPGGEAQKCRSQAMEHYGAALALLADITAQTVTDSMFDDILAALWLMISYEQRFGDGCGTGLIAHFQGAAVFLRDRLQYIQDITEEYQPRCAGATGTSPDSQRTLGHLSPFSCLMICWIALTDGGASFHGLGGGFNDLLGDVTLGHDRHAVCSRLRTIVALQRHSNLVYQGSWGPAYPQHQVLEDLVTMRLWSLQSETGQLRFLISRLPASTHNQWENQPELDPFVQIGDALRDVRKQYTEYFEAGRVLAFDDTRANWRLIRNIRYILPLFLAVTLCFHRITNKSGRLNSEQRDALRDIMDLAYKTLSDEGEGAVARIAWPLFVAALETDDPIHRAWIIDRYSRFRKRGENYQRAYDALSVALEDHKSGQPLVGVVQLLQDSRVDKFVLSQYIPLLDQRFSELKQSLVKAEHKQDVIQSYERLINLLKSEVDFIAKHGPAMVPEISFADVLENGGELPKDFANLVRDRGCVILRNVVPEDVASGWEASLKDYVHRHPGVGGYPKARPAGWNVFWTKAQVEMRSHPVVMKAMRSVSRLWHVSDPSIPIDLDSQIVYPDRIRIRYPTNDPGQFPLPPHLDSGGTERWEDEEYRKNFASIFEGNWPEWDAWAADHRINAKSQLYEQDRISCSAWRSLQGWLSLSHTNTGEGTLRLLPSLKLSMAYIMLHPLFHTGEYNDTLPTFPGATPGETQFFPTAENHPHLDLERAIIGIPPVKPGDYVFWHCDLVHGVDPTNPGKNDSVVFYNACNPLTPYNIESLVHTKAEFLRGDTPSDFARSHDGEREYTHEDCGARIENVLSADGQRALGLRRFDEEEPGLTEGQRLVRKLANERLQQ</sequence>
<dbReference type="PROSITE" id="PS50048">
    <property type="entry name" value="ZN2_CY6_FUNGAL_2"/>
    <property type="match status" value="1"/>
</dbReference>
<name>A0A507B8R2_9PEZI</name>
<feature type="domain" description="Zn(2)-C6 fungal-type" evidence="3">
    <location>
        <begin position="32"/>
        <end position="62"/>
    </location>
</feature>
<dbReference type="Pfam" id="PF00172">
    <property type="entry name" value="Zn_clus"/>
    <property type="match status" value="1"/>
</dbReference>
<dbReference type="RefSeq" id="XP_030997784.1">
    <property type="nucleotide sequence ID" value="XM_031138438.1"/>
</dbReference>
<evidence type="ECO:0000313" key="5">
    <source>
        <dbReference type="Proteomes" id="UP000319257"/>
    </source>
</evidence>
<evidence type="ECO:0000256" key="2">
    <source>
        <dbReference type="SAM" id="MobiDB-lite"/>
    </source>
</evidence>
<dbReference type="STRING" id="1093900.A0A507B8R2"/>
<keyword evidence="5" id="KW-1185">Reference proteome</keyword>
<dbReference type="GO" id="GO:0000981">
    <property type="term" value="F:DNA-binding transcription factor activity, RNA polymerase II-specific"/>
    <property type="evidence" value="ECO:0007669"/>
    <property type="project" value="InterPro"/>
</dbReference>
<dbReference type="Proteomes" id="UP000319257">
    <property type="component" value="Unassembled WGS sequence"/>
</dbReference>
<comment type="caution">
    <text evidence="4">The sequence shown here is derived from an EMBL/GenBank/DDBJ whole genome shotgun (WGS) entry which is preliminary data.</text>
</comment>
<protein>
    <recommendedName>
        <fullName evidence="3">Zn(2)-C6 fungal-type domain-containing protein</fullName>
    </recommendedName>
</protein>